<comment type="caution">
    <text evidence="1">The sequence shown here is derived from an EMBL/GenBank/DDBJ whole genome shotgun (WGS) entry which is preliminary data.</text>
</comment>
<protein>
    <recommendedName>
        <fullName evidence="3">STAS/SEC14 domain-containing protein</fullName>
    </recommendedName>
</protein>
<dbReference type="EMBL" id="SADE01000001">
    <property type="protein sequence ID" value="RVU39109.1"/>
    <property type="molecule type" value="Genomic_DNA"/>
</dbReference>
<reference evidence="2" key="1">
    <citation type="submission" date="2019-01" db="EMBL/GenBank/DDBJ databases">
        <title>Gri0909 isolated from a small marine red alga.</title>
        <authorList>
            <person name="Kim J."/>
            <person name="Jeong S.E."/>
            <person name="Jeon C.O."/>
        </authorList>
    </citation>
    <scope>NUCLEOTIDE SEQUENCE [LARGE SCALE GENOMIC DNA]</scope>
    <source>
        <strain evidence="2">Gri0909</strain>
    </source>
</reference>
<organism evidence="1 2">
    <name type="scientific">Hwanghaeella grinnelliae</name>
    <dbReference type="NCBI Taxonomy" id="2500179"/>
    <lineage>
        <taxon>Bacteria</taxon>
        <taxon>Pseudomonadati</taxon>
        <taxon>Pseudomonadota</taxon>
        <taxon>Alphaproteobacteria</taxon>
        <taxon>Rhodospirillales</taxon>
        <taxon>Rhodospirillaceae</taxon>
        <taxon>Hwanghaeella</taxon>
    </lineage>
</organism>
<evidence type="ECO:0008006" key="3">
    <source>
        <dbReference type="Google" id="ProtNLM"/>
    </source>
</evidence>
<evidence type="ECO:0000313" key="1">
    <source>
        <dbReference type="EMBL" id="RVU39109.1"/>
    </source>
</evidence>
<dbReference type="Proteomes" id="UP000287447">
    <property type="component" value="Unassembled WGS sequence"/>
</dbReference>
<dbReference type="RefSeq" id="WP_127764481.1">
    <property type="nucleotide sequence ID" value="NZ_SADE01000001.1"/>
</dbReference>
<name>A0A437QXB3_9PROT</name>
<dbReference type="AlphaFoldDB" id="A0A437QXB3"/>
<keyword evidence="2" id="KW-1185">Reference proteome</keyword>
<proteinExistence type="predicted"/>
<gene>
    <name evidence="1" type="ORF">EOI86_07590</name>
</gene>
<sequence length="125" mass="14059">MNADAGINSERAQIEIRLSGVIGEPELSWGVRQIESACRQHGVENVVWDLRTADLSQLNLKIIQGTLDNWPAVTLPEEARIAVVAAGRQEQILLQLWQEAGLHKDKRKRRILMNIEQARTWAAGE</sequence>
<evidence type="ECO:0000313" key="2">
    <source>
        <dbReference type="Proteomes" id="UP000287447"/>
    </source>
</evidence>
<accession>A0A437QXB3</accession>